<sequence length="312" mass="33949">MTLLITGGSGTLGSAVCREARDHNETVVAYSRDRSRQLSQCPFRTITETGDVRDIYRLVHVCRKHNVDSVVHCAAAKHVGECEERPAIACDTNIGGVQNVLAAIEECNIPRAVFVSSDKSGDNTVYGMTKLLGERLVTEAALQTGRLLNCVRLGNLMGSNGSVLQLWRAAVAEGRPITLHQHNGRTANRFVMHPHEAARFIWEVLGMSGIGTVQFRGMPVINMEILQQIVAPDSKVIPGPLNPDWLEQTILSEREAPFATRAHGIVTILQTLQRDACGSPYSTLLTPALSLEATREWLAAANPPPSPRSVCS</sequence>
<dbReference type="InterPro" id="IPR036291">
    <property type="entry name" value="NAD(P)-bd_dom_sf"/>
</dbReference>
<dbReference type="Gene3D" id="3.40.50.720">
    <property type="entry name" value="NAD(P)-binding Rossmann-like Domain"/>
    <property type="match status" value="1"/>
</dbReference>
<dbReference type="SUPFAM" id="SSF51735">
    <property type="entry name" value="NAD(P)-binding Rossmann-fold domains"/>
    <property type="match status" value="1"/>
</dbReference>
<evidence type="ECO:0000313" key="3">
    <source>
        <dbReference type="EMBL" id="QJA55802.1"/>
    </source>
</evidence>
<reference evidence="3" key="1">
    <citation type="submission" date="2020-03" db="EMBL/GenBank/DDBJ databases">
        <title>The deep terrestrial virosphere.</title>
        <authorList>
            <person name="Holmfeldt K."/>
            <person name="Nilsson E."/>
            <person name="Simone D."/>
            <person name="Lopez-Fernandez M."/>
            <person name="Wu X."/>
            <person name="de Brujin I."/>
            <person name="Lundin D."/>
            <person name="Andersson A."/>
            <person name="Bertilsson S."/>
            <person name="Dopson M."/>
        </authorList>
    </citation>
    <scope>NUCLEOTIDE SEQUENCE</scope>
    <source>
        <strain evidence="3">MM415B01988</strain>
    </source>
</reference>
<evidence type="ECO:0000259" key="2">
    <source>
        <dbReference type="Pfam" id="PF02719"/>
    </source>
</evidence>
<dbReference type="PANTHER" id="PTHR43318:SF2">
    <property type="entry name" value="UDP-N-ACETYLGLUCOSAMINE 4,6-DEHYDRATASE (INVERTING)"/>
    <property type="match status" value="1"/>
</dbReference>
<dbReference type="InterPro" id="IPR051203">
    <property type="entry name" value="Polysaccharide_Synthase-Rel"/>
</dbReference>
<dbReference type="PANTHER" id="PTHR43318">
    <property type="entry name" value="UDP-N-ACETYLGLUCOSAMINE 4,6-DEHYDRATASE"/>
    <property type="match status" value="1"/>
</dbReference>
<protein>
    <submittedName>
        <fullName evidence="3">Putative polysaccharide biosynthesis protein</fullName>
    </submittedName>
</protein>
<organism evidence="3">
    <name type="scientific">viral metagenome</name>
    <dbReference type="NCBI Taxonomy" id="1070528"/>
    <lineage>
        <taxon>unclassified sequences</taxon>
        <taxon>metagenomes</taxon>
        <taxon>organismal metagenomes</taxon>
    </lineage>
</organism>
<proteinExistence type="inferred from homology"/>
<dbReference type="EMBL" id="MT141182">
    <property type="protein sequence ID" value="QJA55802.1"/>
    <property type="molecule type" value="Genomic_DNA"/>
</dbReference>
<feature type="domain" description="Polysaccharide biosynthesis protein CapD-like" evidence="2">
    <location>
        <begin position="3"/>
        <end position="223"/>
    </location>
</feature>
<accession>A0A6M3IH53</accession>
<dbReference type="AlphaFoldDB" id="A0A6M3IH53"/>
<evidence type="ECO:0000256" key="1">
    <source>
        <dbReference type="ARBA" id="ARBA00007430"/>
    </source>
</evidence>
<dbReference type="InterPro" id="IPR003869">
    <property type="entry name" value="Polysac_CapD-like"/>
</dbReference>
<name>A0A6M3IH53_9ZZZZ</name>
<comment type="similarity">
    <text evidence="1">Belongs to the polysaccharide synthase family.</text>
</comment>
<gene>
    <name evidence="3" type="ORF">MM415B01988_0010</name>
</gene>
<dbReference type="Pfam" id="PF02719">
    <property type="entry name" value="Polysacc_synt_2"/>
    <property type="match status" value="1"/>
</dbReference>